<organism evidence="1 2">
    <name type="scientific">Anaerosolibacter carboniphilus</name>
    <dbReference type="NCBI Taxonomy" id="1417629"/>
    <lineage>
        <taxon>Bacteria</taxon>
        <taxon>Bacillati</taxon>
        <taxon>Bacillota</taxon>
        <taxon>Clostridia</taxon>
        <taxon>Peptostreptococcales</taxon>
        <taxon>Thermotaleaceae</taxon>
        <taxon>Anaerosolibacter</taxon>
    </lineage>
</organism>
<evidence type="ECO:0000313" key="2">
    <source>
        <dbReference type="Proteomes" id="UP000579281"/>
    </source>
</evidence>
<dbReference type="InterPro" id="IPR024211">
    <property type="entry name" value="DUF3841"/>
</dbReference>
<evidence type="ECO:0008006" key="3">
    <source>
        <dbReference type="Google" id="ProtNLM"/>
    </source>
</evidence>
<dbReference type="Proteomes" id="UP000579281">
    <property type="component" value="Unassembled WGS sequence"/>
</dbReference>
<protein>
    <recommendedName>
        <fullName evidence="3">DUF3841 domain-containing protein</fullName>
    </recommendedName>
</protein>
<sequence length="195" mass="23521">MKNQNCIIDEKVKLWTRQHENVLKELEQKGVYRIKKEYITQKLDTLSDYYLHVYDWYVKRAEKIVERPEGVEYPIWLSTSSELMLQPTEGTIVLALEVEKKYAVFTDSEKWGYVMNYWYVPLNDEDEELYNKELKRYNIGDESALYMGHKGNFYPILRNKIVKSWERIFENNLSITKTTQATLWEIKKEWIVDVL</sequence>
<proteinExistence type="predicted"/>
<gene>
    <name evidence="1" type="ORF">HNQ80_004770</name>
</gene>
<evidence type="ECO:0000313" key="1">
    <source>
        <dbReference type="EMBL" id="MBB6218596.1"/>
    </source>
</evidence>
<dbReference type="AlphaFoldDB" id="A0A841KXW5"/>
<dbReference type="Pfam" id="PF12952">
    <property type="entry name" value="DUF3841"/>
    <property type="match status" value="1"/>
</dbReference>
<comment type="caution">
    <text evidence="1">The sequence shown here is derived from an EMBL/GenBank/DDBJ whole genome shotgun (WGS) entry which is preliminary data.</text>
</comment>
<name>A0A841KXW5_9FIRM</name>
<reference evidence="1 2" key="1">
    <citation type="submission" date="2020-08" db="EMBL/GenBank/DDBJ databases">
        <title>Genomic Encyclopedia of Type Strains, Phase IV (KMG-IV): sequencing the most valuable type-strain genomes for metagenomic binning, comparative biology and taxonomic classification.</title>
        <authorList>
            <person name="Goeker M."/>
        </authorList>
    </citation>
    <scope>NUCLEOTIDE SEQUENCE [LARGE SCALE GENOMIC DNA]</scope>
    <source>
        <strain evidence="1 2">DSM 103526</strain>
    </source>
</reference>
<keyword evidence="2" id="KW-1185">Reference proteome</keyword>
<dbReference type="RefSeq" id="WP_184313212.1">
    <property type="nucleotide sequence ID" value="NZ_JACHEN010000043.1"/>
</dbReference>
<accession>A0A841KXW5</accession>
<dbReference type="EMBL" id="JACHEN010000043">
    <property type="protein sequence ID" value="MBB6218596.1"/>
    <property type="molecule type" value="Genomic_DNA"/>
</dbReference>